<organism evidence="1 2">
    <name type="scientific">Ancylostoma ceylanicum</name>
    <dbReference type="NCBI Taxonomy" id="53326"/>
    <lineage>
        <taxon>Eukaryota</taxon>
        <taxon>Metazoa</taxon>
        <taxon>Ecdysozoa</taxon>
        <taxon>Nematoda</taxon>
        <taxon>Chromadorea</taxon>
        <taxon>Rhabditida</taxon>
        <taxon>Rhabditina</taxon>
        <taxon>Rhabditomorpha</taxon>
        <taxon>Strongyloidea</taxon>
        <taxon>Ancylostomatidae</taxon>
        <taxon>Ancylostomatinae</taxon>
        <taxon>Ancylostoma</taxon>
    </lineage>
</organism>
<gene>
    <name evidence="1" type="primary">Acey_s0003.g1307</name>
    <name evidence="1" type="ORF">Y032_0003g1307</name>
</gene>
<reference evidence="2" key="1">
    <citation type="journal article" date="2015" name="Nat. Genet.">
        <title>The genome and transcriptome of the zoonotic hookworm Ancylostoma ceylanicum identify infection-specific gene families.</title>
        <authorList>
            <person name="Schwarz E.M."/>
            <person name="Hu Y."/>
            <person name="Antoshechkin I."/>
            <person name="Miller M.M."/>
            <person name="Sternberg P.W."/>
            <person name="Aroian R.V."/>
        </authorList>
    </citation>
    <scope>NUCLEOTIDE SEQUENCE</scope>
    <source>
        <strain evidence="2">HY135</strain>
    </source>
</reference>
<dbReference type="AlphaFoldDB" id="A0A016VWD4"/>
<comment type="caution">
    <text evidence="1">The sequence shown here is derived from an EMBL/GenBank/DDBJ whole genome shotgun (WGS) entry which is preliminary data.</text>
</comment>
<sequence length="71" mass="7824">MHVQETPSGQLHRDQYRDAAASGREYQRVIKALSVGEGSRQSECYAAPRTGPYPTGRLEFAVGYRVQGQGP</sequence>
<dbReference type="OrthoDB" id="5782423at2759"/>
<dbReference type="Proteomes" id="UP000024635">
    <property type="component" value="Unassembled WGS sequence"/>
</dbReference>
<evidence type="ECO:0000313" key="2">
    <source>
        <dbReference type="Proteomes" id="UP000024635"/>
    </source>
</evidence>
<keyword evidence="2" id="KW-1185">Reference proteome</keyword>
<accession>A0A016VWD4</accession>
<dbReference type="EMBL" id="JARK01001339">
    <property type="protein sequence ID" value="EYC31919.1"/>
    <property type="molecule type" value="Genomic_DNA"/>
</dbReference>
<proteinExistence type="predicted"/>
<evidence type="ECO:0000313" key="1">
    <source>
        <dbReference type="EMBL" id="EYC31919.1"/>
    </source>
</evidence>
<name>A0A016VWD4_9BILA</name>
<protein>
    <submittedName>
        <fullName evidence="1">Uncharacterized protein</fullName>
    </submittedName>
</protein>